<comment type="caution">
    <text evidence="12">The sequence shown here is derived from an EMBL/GenBank/DDBJ whole genome shotgun (WGS) entry which is preliminary data.</text>
</comment>
<dbReference type="PANTHER" id="PTHR43289:SF30">
    <property type="entry name" value="NON-SPECIFIC SERINE_THREONINE PROTEIN KINASE"/>
    <property type="match status" value="1"/>
</dbReference>
<dbReference type="PANTHER" id="PTHR43289">
    <property type="entry name" value="MITOGEN-ACTIVATED PROTEIN KINASE KINASE KINASE 20-RELATED"/>
    <property type="match status" value="1"/>
</dbReference>
<dbReference type="CDD" id="cd14014">
    <property type="entry name" value="STKc_PknB_like"/>
    <property type="match status" value="1"/>
</dbReference>
<dbReference type="InterPro" id="IPR016187">
    <property type="entry name" value="CTDL_fold"/>
</dbReference>
<protein>
    <recommendedName>
        <fullName evidence="1">non-specific serine/threonine protein kinase</fullName>
        <ecNumber evidence="1">2.7.11.1</ecNumber>
    </recommendedName>
</protein>
<feature type="domain" description="Protein kinase" evidence="11">
    <location>
        <begin position="12"/>
        <end position="283"/>
    </location>
</feature>
<dbReference type="SMART" id="SM00220">
    <property type="entry name" value="S_TKc"/>
    <property type="match status" value="1"/>
</dbReference>
<evidence type="ECO:0000313" key="13">
    <source>
        <dbReference type="Proteomes" id="UP000580839"/>
    </source>
</evidence>
<organism evidence="12 13">
    <name type="scientific">Eiseniibacteriota bacterium</name>
    <dbReference type="NCBI Taxonomy" id="2212470"/>
    <lineage>
        <taxon>Bacteria</taxon>
        <taxon>Candidatus Eiseniibacteriota</taxon>
    </lineage>
</organism>
<dbReference type="InterPro" id="IPR005532">
    <property type="entry name" value="SUMF_dom"/>
</dbReference>
<evidence type="ECO:0000256" key="5">
    <source>
        <dbReference type="ARBA" id="ARBA00022777"/>
    </source>
</evidence>
<dbReference type="Gene3D" id="1.10.510.10">
    <property type="entry name" value="Transferase(Phosphotransferase) domain 1"/>
    <property type="match status" value="1"/>
</dbReference>
<dbReference type="FunFam" id="3.30.200.20:FF:000035">
    <property type="entry name" value="Serine/threonine protein kinase Stk1"/>
    <property type="match status" value="1"/>
</dbReference>
<comment type="catalytic activity">
    <reaction evidence="9">
        <text>L-seryl-[protein] + ATP = O-phospho-L-seryl-[protein] + ADP + H(+)</text>
        <dbReference type="Rhea" id="RHEA:17989"/>
        <dbReference type="Rhea" id="RHEA-COMP:9863"/>
        <dbReference type="Rhea" id="RHEA-COMP:11604"/>
        <dbReference type="ChEBI" id="CHEBI:15378"/>
        <dbReference type="ChEBI" id="CHEBI:29999"/>
        <dbReference type="ChEBI" id="CHEBI:30616"/>
        <dbReference type="ChEBI" id="CHEBI:83421"/>
        <dbReference type="ChEBI" id="CHEBI:456216"/>
        <dbReference type="EC" id="2.7.11.1"/>
    </reaction>
</comment>
<feature type="binding site" evidence="10">
    <location>
        <position position="41"/>
    </location>
    <ligand>
        <name>ATP</name>
        <dbReference type="ChEBI" id="CHEBI:30616"/>
    </ligand>
</feature>
<dbReference type="InterPro" id="IPR000719">
    <property type="entry name" value="Prot_kinase_dom"/>
</dbReference>
<sequence length="941" mass="104476">MRFEPGLMLERYRVIDKLGAGGMGEVWRAEDTRLGRSVALKQLPVALASDPLWLERFRREARTLASLNHPNIVTIHAVEESGDGPFLAMELVQGRTLSHEMSAGALAPARALELAITIAHALAAAHGRGIVHRDVKPDNIMLGDDGRLRVLDFGLATSGVVPSPLAKGSLAPTLALADDLTQPGSIVGTVVYMSPEQAQGRPADARSDVFSLGIVMYELASGHRPFAGSDQVSILASILRDTPPACDRLNPVVPARLSAIIHRCLEKDPEHRYDTAAELHLELVRLRDWARGEASAELARIVDRIQGLEEGPEAWQAFQLGREIAKLAPDDPQLERLQTYFARAIGVASEPPGARVSVQYYGAPESEWTAMGVTPLDRVPWPKGFTRIRLEREGHRVVQDLIWNMEFIGTDFLYPMSPPGQWPDDMEWVPAGRFELFMPGLDHLEAEPMAGFLMDRDPVTNRDYKRFIEAGGYRNSELWRETVTVEGRALTGLEASARFVDATGQPGPAGWEGGTFAHGDEDLPVTGVSWYEAAAYAAWANKTLPTIFHWNRVAFTCASAQIIAQANFGGRGLVRVGTTHSMNRFGVRDLAGNVREWASNATEREGNRFLLGGGWNDPEYSFNDAWAQAALDRSPTNGFRCIRHVEPETNMSKLTRAIDLPFRDFLAETPVPDSVFEFFLRQFRYDPSPLASKLESDEPTILGRMQTVSLAAAYGGERLTLYVFLPEPGHAPHQAVVMFPGSNAIHTRVFNPQDIRRADFLVRGGRAVILPVYKGTYHRGGDLHSDYPSESTQYRDYMIMWARDLGRAIDYLETRDDIDASRLAYYGLSWGGYMGATMPAIERRIRANVLYVAGLTFQRALPEVDPINFITRVTQPTLMLNGELDFFFPAETSQKPMFELLGTPPGHKRRISYPGGHSVPRVEMIKQTLAWLDRYLGPVAP</sequence>
<evidence type="ECO:0000256" key="10">
    <source>
        <dbReference type="PROSITE-ProRule" id="PRU10141"/>
    </source>
</evidence>
<dbReference type="InterPro" id="IPR042095">
    <property type="entry name" value="SUMF_sf"/>
</dbReference>
<dbReference type="Pfam" id="PF03781">
    <property type="entry name" value="FGE-sulfatase"/>
    <property type="match status" value="1"/>
</dbReference>
<gene>
    <name evidence="12" type="ORF">HOP12_02505</name>
</gene>
<dbReference type="Gene3D" id="3.40.50.1820">
    <property type="entry name" value="alpha/beta hydrolase"/>
    <property type="match status" value="1"/>
</dbReference>
<evidence type="ECO:0000256" key="2">
    <source>
        <dbReference type="ARBA" id="ARBA00022527"/>
    </source>
</evidence>
<keyword evidence="4 10" id="KW-0547">Nucleotide-binding</keyword>
<evidence type="ECO:0000256" key="9">
    <source>
        <dbReference type="ARBA" id="ARBA00048679"/>
    </source>
</evidence>
<dbReference type="GO" id="GO:0004674">
    <property type="term" value="F:protein serine/threonine kinase activity"/>
    <property type="evidence" value="ECO:0007669"/>
    <property type="project" value="UniProtKB-KW"/>
</dbReference>
<dbReference type="SUPFAM" id="SSF53474">
    <property type="entry name" value="alpha/beta-Hydrolases"/>
    <property type="match status" value="1"/>
</dbReference>
<dbReference type="PROSITE" id="PS00108">
    <property type="entry name" value="PROTEIN_KINASE_ST"/>
    <property type="match status" value="1"/>
</dbReference>
<dbReference type="InterPro" id="IPR008271">
    <property type="entry name" value="Ser/Thr_kinase_AS"/>
</dbReference>
<dbReference type="FunFam" id="1.10.510.10:FF:000021">
    <property type="entry name" value="Serine/threonine protein kinase"/>
    <property type="match status" value="1"/>
</dbReference>
<name>A0A849SEW3_UNCEI</name>
<dbReference type="SUPFAM" id="SSF56112">
    <property type="entry name" value="Protein kinase-like (PK-like)"/>
    <property type="match status" value="1"/>
</dbReference>
<comment type="catalytic activity">
    <reaction evidence="8">
        <text>L-threonyl-[protein] + ATP = O-phospho-L-threonyl-[protein] + ADP + H(+)</text>
        <dbReference type="Rhea" id="RHEA:46608"/>
        <dbReference type="Rhea" id="RHEA-COMP:11060"/>
        <dbReference type="Rhea" id="RHEA-COMP:11605"/>
        <dbReference type="ChEBI" id="CHEBI:15378"/>
        <dbReference type="ChEBI" id="CHEBI:30013"/>
        <dbReference type="ChEBI" id="CHEBI:30616"/>
        <dbReference type="ChEBI" id="CHEBI:61977"/>
        <dbReference type="ChEBI" id="CHEBI:456216"/>
        <dbReference type="EC" id="2.7.11.1"/>
    </reaction>
</comment>
<dbReference type="EC" id="2.7.11.1" evidence="1"/>
<dbReference type="InterPro" id="IPR011009">
    <property type="entry name" value="Kinase-like_dom_sf"/>
</dbReference>
<dbReference type="GO" id="GO:0004252">
    <property type="term" value="F:serine-type endopeptidase activity"/>
    <property type="evidence" value="ECO:0007669"/>
    <property type="project" value="InterPro"/>
</dbReference>
<reference evidence="12 13" key="1">
    <citation type="submission" date="2020-04" db="EMBL/GenBank/DDBJ databases">
        <title>Metagenomic profiling of ammonia- and methane-oxidizing microorganisms in a Dutch drinking water treatment plant.</title>
        <authorList>
            <person name="Poghosyan L."/>
            <person name="Leucker S."/>
        </authorList>
    </citation>
    <scope>NUCLEOTIDE SEQUENCE [LARGE SCALE GENOMIC DNA]</scope>
    <source>
        <strain evidence="12">S-RSF-IL-03</strain>
    </source>
</reference>
<dbReference type="AlphaFoldDB" id="A0A849SEW3"/>
<dbReference type="Gene3D" id="3.90.1580.10">
    <property type="entry name" value="paralog of FGE (formylglycine-generating enzyme)"/>
    <property type="match status" value="1"/>
</dbReference>
<keyword evidence="2" id="KW-0723">Serine/threonine-protein kinase</keyword>
<evidence type="ECO:0000256" key="1">
    <source>
        <dbReference type="ARBA" id="ARBA00012513"/>
    </source>
</evidence>
<dbReference type="InterPro" id="IPR029058">
    <property type="entry name" value="AB_hydrolase_fold"/>
</dbReference>
<dbReference type="InterPro" id="IPR017441">
    <property type="entry name" value="Protein_kinase_ATP_BS"/>
</dbReference>
<dbReference type="Proteomes" id="UP000580839">
    <property type="component" value="Unassembled WGS sequence"/>
</dbReference>
<accession>A0A849SEW3</accession>
<dbReference type="PROSITE" id="PS00708">
    <property type="entry name" value="PRO_ENDOPEP_SER"/>
    <property type="match status" value="1"/>
</dbReference>
<keyword evidence="7 10" id="KW-0067">ATP-binding</keyword>
<dbReference type="Pfam" id="PF00069">
    <property type="entry name" value="Pkinase"/>
    <property type="match status" value="1"/>
</dbReference>
<evidence type="ECO:0000256" key="4">
    <source>
        <dbReference type="ARBA" id="ARBA00022741"/>
    </source>
</evidence>
<evidence type="ECO:0000259" key="11">
    <source>
        <dbReference type="PROSITE" id="PS50011"/>
    </source>
</evidence>
<evidence type="ECO:0000256" key="7">
    <source>
        <dbReference type="ARBA" id="ARBA00022840"/>
    </source>
</evidence>
<evidence type="ECO:0000256" key="8">
    <source>
        <dbReference type="ARBA" id="ARBA00047899"/>
    </source>
</evidence>
<keyword evidence="3" id="KW-0808">Transferase</keyword>
<dbReference type="PROSITE" id="PS50011">
    <property type="entry name" value="PROTEIN_KINASE_DOM"/>
    <property type="match status" value="1"/>
</dbReference>
<dbReference type="EMBL" id="JABFRW010000025">
    <property type="protein sequence ID" value="NOT33021.1"/>
    <property type="molecule type" value="Genomic_DNA"/>
</dbReference>
<evidence type="ECO:0000256" key="6">
    <source>
        <dbReference type="ARBA" id="ARBA00022801"/>
    </source>
</evidence>
<evidence type="ECO:0000256" key="3">
    <source>
        <dbReference type="ARBA" id="ARBA00022679"/>
    </source>
</evidence>
<dbReference type="GO" id="GO:0006508">
    <property type="term" value="P:proteolysis"/>
    <property type="evidence" value="ECO:0007669"/>
    <property type="project" value="InterPro"/>
</dbReference>
<evidence type="ECO:0000313" key="12">
    <source>
        <dbReference type="EMBL" id="NOT33021.1"/>
    </source>
</evidence>
<dbReference type="InterPro" id="IPR002471">
    <property type="entry name" value="Pept_S9_AS"/>
</dbReference>
<dbReference type="GO" id="GO:0005524">
    <property type="term" value="F:ATP binding"/>
    <property type="evidence" value="ECO:0007669"/>
    <property type="project" value="UniProtKB-UniRule"/>
</dbReference>
<keyword evidence="6" id="KW-0378">Hydrolase</keyword>
<dbReference type="PROSITE" id="PS00107">
    <property type="entry name" value="PROTEIN_KINASE_ATP"/>
    <property type="match status" value="1"/>
</dbReference>
<dbReference type="SUPFAM" id="SSF56436">
    <property type="entry name" value="C-type lectin-like"/>
    <property type="match status" value="1"/>
</dbReference>
<keyword evidence="5 12" id="KW-0418">Kinase</keyword>
<dbReference type="Gene3D" id="3.30.200.20">
    <property type="entry name" value="Phosphorylase Kinase, domain 1"/>
    <property type="match status" value="1"/>
</dbReference>
<proteinExistence type="predicted"/>